<dbReference type="PANTHER" id="PTHR43143">
    <property type="entry name" value="METALLOPHOSPHOESTERASE, CALCINEURIN SUPERFAMILY"/>
    <property type="match status" value="1"/>
</dbReference>
<dbReference type="InterPro" id="IPR051918">
    <property type="entry name" value="STPP_CPPED1"/>
</dbReference>
<evidence type="ECO:0000313" key="2">
    <source>
        <dbReference type="EMBL" id="SKB91222.1"/>
    </source>
</evidence>
<dbReference type="PROSITE" id="PS51318">
    <property type="entry name" value="TAT"/>
    <property type="match status" value="1"/>
</dbReference>
<gene>
    <name evidence="2" type="ORF">SAMN05661099_3422</name>
</gene>
<sequence length="309" mass="35457">MDMKRKDFLKASIAAAGLSAVPELAAARTSAAKRSFRFAFISDIHVKPERVAEEGMAKALQHIQKLKPKANFIVMGGDAIYDSLKATKEYTKQQWDLYQSILQKNNSLPVYNCIGNHDIFGWYNIPKDTGDPLYGKAWALKELGLSTPYYHFNKGKWDFIVLDSTQERNEGGYIAKLDEAQFKWLERKLDDIPSDHFISIISHIPILSICAGLYFGKNDPNGDLRIQYMLMHTDFFKIKDLFNKYPNIKNCLSGHIHLQDKVDYNNIEYFCNGAISGNLWKGPYYEFGPAYALFEFYEDGSCQREMISY</sequence>
<organism evidence="2 3">
    <name type="scientific">Daejeonella lutea</name>
    <dbReference type="NCBI Taxonomy" id="572036"/>
    <lineage>
        <taxon>Bacteria</taxon>
        <taxon>Pseudomonadati</taxon>
        <taxon>Bacteroidota</taxon>
        <taxon>Sphingobacteriia</taxon>
        <taxon>Sphingobacteriales</taxon>
        <taxon>Sphingobacteriaceae</taxon>
        <taxon>Daejeonella</taxon>
    </lineage>
</organism>
<dbReference type="RefSeq" id="WP_221406272.1">
    <property type="nucleotide sequence ID" value="NZ_FUYR01000006.1"/>
</dbReference>
<accession>A0A1T5F4U8</accession>
<protein>
    <submittedName>
        <fullName evidence="2">Calcineurin-like phosphoesterase</fullName>
    </submittedName>
</protein>
<dbReference type="InterPro" id="IPR029052">
    <property type="entry name" value="Metallo-depent_PP-like"/>
</dbReference>
<feature type="domain" description="Calcineurin-like phosphoesterase" evidence="1">
    <location>
        <begin position="36"/>
        <end position="257"/>
    </location>
</feature>
<dbReference type="InterPro" id="IPR006311">
    <property type="entry name" value="TAT_signal"/>
</dbReference>
<dbReference type="Proteomes" id="UP000189981">
    <property type="component" value="Unassembled WGS sequence"/>
</dbReference>
<dbReference type="SUPFAM" id="SSF56300">
    <property type="entry name" value="Metallo-dependent phosphatases"/>
    <property type="match status" value="1"/>
</dbReference>
<keyword evidence="3" id="KW-1185">Reference proteome</keyword>
<name>A0A1T5F4U8_9SPHI</name>
<dbReference type="GO" id="GO:0016787">
    <property type="term" value="F:hydrolase activity"/>
    <property type="evidence" value="ECO:0007669"/>
    <property type="project" value="InterPro"/>
</dbReference>
<dbReference type="Pfam" id="PF00149">
    <property type="entry name" value="Metallophos"/>
    <property type="match status" value="1"/>
</dbReference>
<evidence type="ECO:0000313" key="3">
    <source>
        <dbReference type="Proteomes" id="UP000189981"/>
    </source>
</evidence>
<reference evidence="3" key="1">
    <citation type="submission" date="2017-02" db="EMBL/GenBank/DDBJ databases">
        <authorList>
            <person name="Varghese N."/>
            <person name="Submissions S."/>
        </authorList>
    </citation>
    <scope>NUCLEOTIDE SEQUENCE [LARGE SCALE GENOMIC DNA]</scope>
    <source>
        <strain evidence="3">DSM 22385</strain>
    </source>
</reference>
<dbReference type="Gene3D" id="3.60.21.10">
    <property type="match status" value="1"/>
</dbReference>
<proteinExistence type="predicted"/>
<dbReference type="InterPro" id="IPR004843">
    <property type="entry name" value="Calcineurin-like_PHP"/>
</dbReference>
<dbReference type="AlphaFoldDB" id="A0A1T5F4U8"/>
<dbReference type="PANTHER" id="PTHR43143:SF1">
    <property type="entry name" value="SERINE_THREONINE-PROTEIN PHOSPHATASE CPPED1"/>
    <property type="match status" value="1"/>
</dbReference>
<evidence type="ECO:0000259" key="1">
    <source>
        <dbReference type="Pfam" id="PF00149"/>
    </source>
</evidence>
<dbReference type="EMBL" id="FUYR01000006">
    <property type="protein sequence ID" value="SKB91222.1"/>
    <property type="molecule type" value="Genomic_DNA"/>
</dbReference>
<dbReference type="STRING" id="572036.SAMN05661099_3422"/>